<dbReference type="PROSITE" id="PS51375">
    <property type="entry name" value="PPR"/>
    <property type="match status" value="1"/>
</dbReference>
<reference evidence="3 4" key="1">
    <citation type="journal article" date="2019" name="Environ. Microbiol.">
        <title>At the nexus of three kingdoms: the genome of the mycorrhizal fungus Gigaspora margarita provides insights into plant, endobacterial and fungal interactions.</title>
        <authorList>
            <person name="Venice F."/>
            <person name="Ghignone S."/>
            <person name="Salvioli di Fossalunga A."/>
            <person name="Amselem J."/>
            <person name="Novero M."/>
            <person name="Xianan X."/>
            <person name="Sedzielewska Toro K."/>
            <person name="Morin E."/>
            <person name="Lipzen A."/>
            <person name="Grigoriev I.V."/>
            <person name="Henrissat B."/>
            <person name="Martin F.M."/>
            <person name="Bonfante P."/>
        </authorList>
    </citation>
    <scope>NUCLEOTIDE SEQUENCE [LARGE SCALE GENOMIC DNA]</scope>
    <source>
        <strain evidence="3 4">BEG34</strain>
    </source>
</reference>
<feature type="repeat" description="PPR" evidence="2">
    <location>
        <begin position="83"/>
        <end position="117"/>
    </location>
</feature>
<protein>
    <submittedName>
        <fullName evidence="3">Mitochondrial ppr repeat protein ppr2</fullName>
    </submittedName>
</protein>
<dbReference type="NCBIfam" id="TIGR00756">
    <property type="entry name" value="PPR"/>
    <property type="match status" value="1"/>
</dbReference>
<dbReference type="Pfam" id="PF13041">
    <property type="entry name" value="PPR_2"/>
    <property type="match status" value="1"/>
</dbReference>
<evidence type="ECO:0000256" key="2">
    <source>
        <dbReference type="PROSITE-ProRule" id="PRU00708"/>
    </source>
</evidence>
<dbReference type="PANTHER" id="PTHR47936">
    <property type="entry name" value="PPR_LONG DOMAIN-CONTAINING PROTEIN"/>
    <property type="match status" value="1"/>
</dbReference>
<proteinExistence type="predicted"/>
<name>A0A8H4APZ7_GIGMA</name>
<dbReference type="PANTHER" id="PTHR47936:SF1">
    <property type="entry name" value="PENTATRICOPEPTIDE REPEAT-CONTAINING PROTEIN GUN1, CHLOROPLASTIC"/>
    <property type="match status" value="1"/>
</dbReference>
<keyword evidence="1" id="KW-0677">Repeat</keyword>
<dbReference type="GO" id="GO:0031930">
    <property type="term" value="P:mitochondria-nucleus signaling pathway"/>
    <property type="evidence" value="ECO:0007669"/>
    <property type="project" value="TreeGrafter"/>
</dbReference>
<evidence type="ECO:0000256" key="1">
    <source>
        <dbReference type="ARBA" id="ARBA00022737"/>
    </source>
</evidence>
<dbReference type="Gene3D" id="1.25.40.10">
    <property type="entry name" value="Tetratricopeptide repeat domain"/>
    <property type="match status" value="2"/>
</dbReference>
<sequence length="606" mass="70721">MLTRFSRCTINSAKALSVYRFSRAFSLTSQINRTRIPIKEIDTKLVIPEDPYILAEWVRKFGEANQLDDAISVVWNAKKNAQSEVVWNHLIIECVKNRKFQMAFRMFNEMKKHGFVPNEQSFTILLNGLADHRPFVDNILQARKMIDNMQDLTKAKPVELNVIHVNCLLKLCSRLNNFEALQENFNDMMRVGNWAPNKETFTIIFNACARNGEKGYLMAIQLWNQLNSLISKKKKRQSQVRESDGYGADFAPNSGYEIEMDDELVRSMLLVCNKTKNYDKGFEILQNVYGFSISSEISGKKTPSKLSNKHLISPKSVDIMLNLCIGARQYEKGIMLYDETLSQFPDITLDIHNFNKLIICYNQLGQFTKSINTFSPIHARGLEPTLETYDLLLTACRITEDWKSGKEFFELIIKQKKEISLDSHLLNMILELSMLNRKSEGSPEKVRWTLEQIESLGPRYPEKIRNLAKTNKPNTSKFGNASSIPLYNIYDIRYLKRIILAYETVLDPKFINKIDEKQKLQWKENLEFYKTVLAEHEGRYQKSDESIPPERRYDMRSAWRHIDKFKSRKTNRKYTRIFDNNVRSEKQFSVIEEDPNNLKGINKKQN</sequence>
<dbReference type="AlphaFoldDB" id="A0A8H4APZ7"/>
<dbReference type="OrthoDB" id="185373at2759"/>
<dbReference type="InterPro" id="IPR002885">
    <property type="entry name" value="PPR_rpt"/>
</dbReference>
<keyword evidence="4" id="KW-1185">Reference proteome</keyword>
<dbReference type="InterPro" id="IPR011990">
    <property type="entry name" value="TPR-like_helical_dom_sf"/>
</dbReference>
<gene>
    <name evidence="3" type="ORF">F8M41_015962</name>
</gene>
<dbReference type="Pfam" id="PF13812">
    <property type="entry name" value="PPR_3"/>
    <property type="match status" value="1"/>
</dbReference>
<evidence type="ECO:0000313" key="3">
    <source>
        <dbReference type="EMBL" id="KAF0521032.1"/>
    </source>
</evidence>
<evidence type="ECO:0000313" key="4">
    <source>
        <dbReference type="Proteomes" id="UP000439903"/>
    </source>
</evidence>
<organism evidence="3 4">
    <name type="scientific">Gigaspora margarita</name>
    <dbReference type="NCBI Taxonomy" id="4874"/>
    <lineage>
        <taxon>Eukaryota</taxon>
        <taxon>Fungi</taxon>
        <taxon>Fungi incertae sedis</taxon>
        <taxon>Mucoromycota</taxon>
        <taxon>Glomeromycotina</taxon>
        <taxon>Glomeromycetes</taxon>
        <taxon>Diversisporales</taxon>
        <taxon>Gigasporaceae</taxon>
        <taxon>Gigaspora</taxon>
    </lineage>
</organism>
<dbReference type="EMBL" id="WTPW01000340">
    <property type="protein sequence ID" value="KAF0521032.1"/>
    <property type="molecule type" value="Genomic_DNA"/>
</dbReference>
<dbReference type="Proteomes" id="UP000439903">
    <property type="component" value="Unassembled WGS sequence"/>
</dbReference>
<accession>A0A8H4APZ7</accession>
<comment type="caution">
    <text evidence="3">The sequence shown here is derived from an EMBL/GenBank/DDBJ whole genome shotgun (WGS) entry which is preliminary data.</text>
</comment>